<feature type="transmembrane region" description="Helical" evidence="7">
    <location>
        <begin position="61"/>
        <end position="88"/>
    </location>
</feature>
<evidence type="ECO:0000259" key="8">
    <source>
        <dbReference type="SMART" id="SM00014"/>
    </source>
</evidence>
<dbReference type="PANTHER" id="PTHR14969">
    <property type="entry name" value="SPHINGOSINE-1-PHOSPHATE PHOSPHOHYDROLASE"/>
    <property type="match status" value="1"/>
</dbReference>
<evidence type="ECO:0000256" key="2">
    <source>
        <dbReference type="ARBA" id="ARBA00022475"/>
    </source>
</evidence>
<evidence type="ECO:0000256" key="7">
    <source>
        <dbReference type="SAM" id="Phobius"/>
    </source>
</evidence>
<evidence type="ECO:0000256" key="6">
    <source>
        <dbReference type="ARBA" id="ARBA00023136"/>
    </source>
</evidence>
<gene>
    <name evidence="9" type="ORF">Leucomu_03975</name>
</gene>
<evidence type="ECO:0000313" key="9">
    <source>
        <dbReference type="EMBL" id="QAB17190.1"/>
    </source>
</evidence>
<protein>
    <submittedName>
        <fullName evidence="9">Phosphatase PAP2 family protein</fullName>
    </submittedName>
</protein>
<feature type="domain" description="Phosphatidic acid phosphatase type 2/haloperoxidase" evidence="8">
    <location>
        <begin position="94"/>
        <end position="206"/>
    </location>
</feature>
<dbReference type="Gene3D" id="1.20.144.10">
    <property type="entry name" value="Phosphatidic acid phosphatase type 2/haloperoxidase"/>
    <property type="match status" value="1"/>
</dbReference>
<sequence>MSIPPRTASLARTATPWAVAGLVLIAALGAYLRLVHSGPFGVDEWWHGVAGATRGSAPHAVAVFMAEAGSGIGAAACTAIAAALLLALRRPRDAASVATAMVIGIAASETLKALVMRPRPWDPLFHAAGSSYPSGHSMGAAALAVSLALVAAESDRLSRSASGWAWALAAGWVVVMMWSRTALHVHWLSDTLAGALLGVCAAVLSRRLWERSAKPGSAPPPRLDA</sequence>
<feature type="transmembrane region" description="Helical" evidence="7">
    <location>
        <begin position="187"/>
        <end position="204"/>
    </location>
</feature>
<evidence type="ECO:0000256" key="4">
    <source>
        <dbReference type="ARBA" id="ARBA00022801"/>
    </source>
</evidence>
<dbReference type="EMBL" id="CP035037">
    <property type="protein sequence ID" value="QAB17190.1"/>
    <property type="molecule type" value="Genomic_DNA"/>
</dbReference>
<dbReference type="SUPFAM" id="SSF48317">
    <property type="entry name" value="Acid phosphatase/Vanadium-dependent haloperoxidase"/>
    <property type="match status" value="1"/>
</dbReference>
<dbReference type="RefSeq" id="WP_128386430.1">
    <property type="nucleotide sequence ID" value="NZ_CP035037.1"/>
</dbReference>
<accession>A0ABX5QDX7</accession>
<dbReference type="PANTHER" id="PTHR14969:SF62">
    <property type="entry name" value="DECAPRENYLPHOSPHORYL-5-PHOSPHORIBOSE PHOSPHATASE RV3807C-RELATED"/>
    <property type="match status" value="1"/>
</dbReference>
<dbReference type="Proteomes" id="UP000285768">
    <property type="component" value="Chromosome"/>
</dbReference>
<dbReference type="InterPro" id="IPR036938">
    <property type="entry name" value="PAP2/HPO_sf"/>
</dbReference>
<evidence type="ECO:0000256" key="3">
    <source>
        <dbReference type="ARBA" id="ARBA00022692"/>
    </source>
</evidence>
<keyword evidence="5 7" id="KW-1133">Transmembrane helix</keyword>
<reference evidence="9 10" key="1">
    <citation type="submission" date="2019-01" db="EMBL/GenBank/DDBJ databases">
        <title>Leucobacter muris sp. nov. isolated from the nose of a laboratory mouse.</title>
        <authorList>
            <person name="Benga L."/>
            <person name="Sproeer C."/>
            <person name="Schumann P."/>
            <person name="Verbarg S."/>
            <person name="Bunk B."/>
            <person name="Engelhardt E."/>
            <person name="Benten P.M."/>
            <person name="Sager M."/>
        </authorList>
    </citation>
    <scope>NUCLEOTIDE SEQUENCE [LARGE SCALE GENOMIC DNA]</scope>
    <source>
        <strain evidence="9 10">DSM 101948</strain>
    </source>
</reference>
<proteinExistence type="predicted"/>
<evidence type="ECO:0000256" key="1">
    <source>
        <dbReference type="ARBA" id="ARBA00004651"/>
    </source>
</evidence>
<evidence type="ECO:0000313" key="10">
    <source>
        <dbReference type="Proteomes" id="UP000285768"/>
    </source>
</evidence>
<keyword evidence="6 7" id="KW-0472">Membrane</keyword>
<organism evidence="9 10">
    <name type="scientific">Leucobacter muris</name>
    <dbReference type="NCBI Taxonomy" id="1935379"/>
    <lineage>
        <taxon>Bacteria</taxon>
        <taxon>Bacillati</taxon>
        <taxon>Actinomycetota</taxon>
        <taxon>Actinomycetes</taxon>
        <taxon>Micrococcales</taxon>
        <taxon>Microbacteriaceae</taxon>
        <taxon>Leucobacter</taxon>
    </lineage>
</organism>
<feature type="transmembrane region" description="Helical" evidence="7">
    <location>
        <begin position="164"/>
        <end position="181"/>
    </location>
</feature>
<dbReference type="SMART" id="SM00014">
    <property type="entry name" value="acidPPc"/>
    <property type="match status" value="1"/>
</dbReference>
<keyword evidence="3 7" id="KW-0812">Transmembrane</keyword>
<dbReference type="InterPro" id="IPR000326">
    <property type="entry name" value="PAP2/HPO"/>
</dbReference>
<keyword evidence="10" id="KW-1185">Reference proteome</keyword>
<keyword evidence="4" id="KW-0378">Hydrolase</keyword>
<feature type="transmembrane region" description="Helical" evidence="7">
    <location>
        <begin position="135"/>
        <end position="152"/>
    </location>
</feature>
<dbReference type="Pfam" id="PF01569">
    <property type="entry name" value="PAP2"/>
    <property type="match status" value="1"/>
</dbReference>
<comment type="subcellular location">
    <subcellularLocation>
        <location evidence="1">Cell membrane</location>
        <topology evidence="1">Multi-pass membrane protein</topology>
    </subcellularLocation>
</comment>
<keyword evidence="2" id="KW-1003">Cell membrane</keyword>
<name>A0ABX5QDX7_9MICO</name>
<evidence type="ECO:0000256" key="5">
    <source>
        <dbReference type="ARBA" id="ARBA00022989"/>
    </source>
</evidence>
<feature type="transmembrane region" description="Helical" evidence="7">
    <location>
        <begin position="95"/>
        <end position="115"/>
    </location>
</feature>